<feature type="domain" description="Ribonuclease H1 N-terminal" evidence="2">
    <location>
        <begin position="104"/>
        <end position="134"/>
    </location>
</feature>
<dbReference type="AlphaFoldDB" id="R7SEV0"/>
<reference evidence="4" key="1">
    <citation type="journal article" date="2012" name="Science">
        <title>The Paleozoic origin of enzymatic lignin decomposition reconstructed from 31 fungal genomes.</title>
        <authorList>
            <person name="Floudas D."/>
            <person name="Binder M."/>
            <person name="Riley R."/>
            <person name="Barry K."/>
            <person name="Blanchette R.A."/>
            <person name="Henrissat B."/>
            <person name="Martinez A.T."/>
            <person name="Otillar R."/>
            <person name="Spatafora J.W."/>
            <person name="Yadav J.S."/>
            <person name="Aerts A."/>
            <person name="Benoit I."/>
            <person name="Boyd A."/>
            <person name="Carlson A."/>
            <person name="Copeland A."/>
            <person name="Coutinho P.M."/>
            <person name="de Vries R.P."/>
            <person name="Ferreira P."/>
            <person name="Findley K."/>
            <person name="Foster B."/>
            <person name="Gaskell J."/>
            <person name="Glotzer D."/>
            <person name="Gorecki P."/>
            <person name="Heitman J."/>
            <person name="Hesse C."/>
            <person name="Hori C."/>
            <person name="Igarashi K."/>
            <person name="Jurgens J.A."/>
            <person name="Kallen N."/>
            <person name="Kersten P."/>
            <person name="Kohler A."/>
            <person name="Kuees U."/>
            <person name="Kumar T.K.A."/>
            <person name="Kuo A."/>
            <person name="LaButti K."/>
            <person name="Larrondo L.F."/>
            <person name="Lindquist E."/>
            <person name="Ling A."/>
            <person name="Lombard V."/>
            <person name="Lucas S."/>
            <person name="Lundell T."/>
            <person name="Martin R."/>
            <person name="McLaughlin D.J."/>
            <person name="Morgenstern I."/>
            <person name="Morin E."/>
            <person name="Murat C."/>
            <person name="Nagy L.G."/>
            <person name="Nolan M."/>
            <person name="Ohm R.A."/>
            <person name="Patyshakuliyeva A."/>
            <person name="Rokas A."/>
            <person name="Ruiz-Duenas F.J."/>
            <person name="Sabat G."/>
            <person name="Salamov A."/>
            <person name="Samejima M."/>
            <person name="Schmutz J."/>
            <person name="Slot J.C."/>
            <person name="St John F."/>
            <person name="Stenlid J."/>
            <person name="Sun H."/>
            <person name="Sun S."/>
            <person name="Syed K."/>
            <person name="Tsang A."/>
            <person name="Wiebenga A."/>
            <person name="Young D."/>
            <person name="Pisabarro A."/>
            <person name="Eastwood D.C."/>
            <person name="Martin F."/>
            <person name="Cullen D."/>
            <person name="Grigoriev I.V."/>
            <person name="Hibbett D.S."/>
        </authorList>
    </citation>
    <scope>NUCLEOTIDE SEQUENCE [LARGE SCALE GENOMIC DNA]</scope>
    <source>
        <strain evidence="4">RWD-64-598 SS2</strain>
    </source>
</reference>
<evidence type="ECO:0000259" key="2">
    <source>
        <dbReference type="Pfam" id="PF01693"/>
    </source>
</evidence>
<gene>
    <name evidence="3" type="ORF">CONPUDRAFT_77955</name>
</gene>
<dbReference type="Pfam" id="PF01693">
    <property type="entry name" value="Cauli_VI"/>
    <property type="match status" value="1"/>
</dbReference>
<dbReference type="InterPro" id="IPR037056">
    <property type="entry name" value="RNase_H1_N_sf"/>
</dbReference>
<dbReference type="EMBL" id="JH711591">
    <property type="protein sequence ID" value="EIW74686.1"/>
    <property type="molecule type" value="Genomic_DNA"/>
</dbReference>
<proteinExistence type="predicted"/>
<feature type="compositionally biased region" description="Basic and acidic residues" evidence="1">
    <location>
        <begin position="470"/>
        <end position="488"/>
    </location>
</feature>
<dbReference type="InterPro" id="IPR009027">
    <property type="entry name" value="Ribosomal_bL9/RNase_H1_N"/>
</dbReference>
<feature type="region of interest" description="Disordered" evidence="1">
    <location>
        <begin position="458"/>
        <end position="488"/>
    </location>
</feature>
<feature type="region of interest" description="Disordered" evidence="1">
    <location>
        <begin position="966"/>
        <end position="992"/>
    </location>
</feature>
<dbReference type="InterPro" id="IPR011320">
    <property type="entry name" value="RNase_H1_N"/>
</dbReference>
<dbReference type="GeneID" id="19209685"/>
<dbReference type="Proteomes" id="UP000053558">
    <property type="component" value="Unassembled WGS sequence"/>
</dbReference>
<dbReference type="Gene3D" id="3.40.970.10">
    <property type="entry name" value="Ribonuclease H1, N-terminal domain"/>
    <property type="match status" value="1"/>
</dbReference>
<name>R7SEV0_CONPW</name>
<accession>R7SEV0</accession>
<feature type="region of interest" description="Disordered" evidence="1">
    <location>
        <begin position="1036"/>
        <end position="1055"/>
    </location>
</feature>
<evidence type="ECO:0000256" key="1">
    <source>
        <dbReference type="SAM" id="MobiDB-lite"/>
    </source>
</evidence>
<sequence length="1055" mass="117604">MSNQNALKTFIVHGDKKERGLMRRRPFLAAGKRFPALPFAIYYREDRFLPALQRINQFIDGILEQKDHWTDVTHLNSHPLRLARWLSRRINKLPADWFPEWQDFYPVTLGRNIGIYLDWDDCAETVNGREWRRFEHVDSIGDAMVFMITKGQYTTMEGVLKTSDAMPAARTPRLLATPLPRSLATPLPSSLVPSTPRTPAAPAPPTPRSSVPSTSGVSVVSLRADIPVPSLVPNFPGALVHPQRPATAFPPAPAPPIPAAARQPRASDDLDASLANLHVSSSASSTTSSPTSSTTLSTTSSLSSGPAPVFGTLLQMPTTAEEPILYSHVRTLRGIVGHVMFPEELPVDGYPPSGLLAPAAEEYLLAHGYDAASVWGIHHAFRARSLPSFMEFVCRRGLPQLEAMVITELRPTLTFIKRCLFFFFFSVADVRLLFPMPSAATPVTGDRYIKGYQPSIRRPHRHRAPHKKIERTPADKAAEKERRAENSARYKDMLSAAQDAVWEHAVELQAAFPNHSTEHYFEAIMQMPKYRQQELKSVSKWNAYVFVETEKYNEALPSGQPRAKATEYQKTLAPIWRDMPLEERDLAVGDRVQVLTEKRANKATGTHSIAIAACHDASKTLDMLASEFSKLAPRCGVRGIIVAVRSDADHLNKPMTYATDEQTLEYFEVITKSNLTTFGRRLEACHVSGLVNNYRQTLLLLKKDIASYIHGKLIDAAECPVPRMYYVNFDTLVTAKYGVLILNWPLRQLQCPSDINTTAELQVLINSWKNGTTKFYKMTPAEWAEWEEKRFESRMAEMEDAPEQVSEPVAGVEQAPVPSDSQEATMITQRNNQPAPQSAAPAEVFTVRQFMPATTPNAGISGVGSSDNFMNAVIGPNNVLITTKQRKPRKDKGTKRGSKTAATLSLLDGLGMRLLAHAVTSVTRSAGYEKRGAKHPRGLCMLRSAKEQEKALYSRLRLATNQAPEYTCPHNKREGKGGWRDHTGRGRGQWVDNRGMTEDLKWPTKRREAKGKWDEGRMAVPSDCLGGWQQRAWLQGSREAVRRGAGHGGDKEREA</sequence>
<feature type="compositionally biased region" description="Basic and acidic residues" evidence="1">
    <location>
        <begin position="971"/>
        <end position="984"/>
    </location>
</feature>
<feature type="compositionally biased region" description="Low complexity" evidence="1">
    <location>
        <begin position="182"/>
        <end position="198"/>
    </location>
</feature>
<keyword evidence="4" id="KW-1185">Reference proteome</keyword>
<dbReference type="eggNOG" id="ENOG502R1DT">
    <property type="taxonomic scope" value="Eukaryota"/>
</dbReference>
<feature type="region of interest" description="Disordered" evidence="1">
    <location>
        <begin position="280"/>
        <end position="304"/>
    </location>
</feature>
<feature type="compositionally biased region" description="Pro residues" evidence="1">
    <location>
        <begin position="248"/>
        <end position="258"/>
    </location>
</feature>
<evidence type="ECO:0000313" key="3">
    <source>
        <dbReference type="EMBL" id="EIW74686.1"/>
    </source>
</evidence>
<dbReference type="RefSeq" id="XP_007775278.1">
    <property type="nucleotide sequence ID" value="XM_007777088.1"/>
</dbReference>
<protein>
    <recommendedName>
        <fullName evidence="2">Ribonuclease H1 N-terminal domain-containing protein</fullName>
    </recommendedName>
</protein>
<dbReference type="SUPFAM" id="SSF55658">
    <property type="entry name" value="L9 N-domain-like"/>
    <property type="match status" value="1"/>
</dbReference>
<feature type="compositionally biased region" description="Basic residues" evidence="1">
    <location>
        <begin position="458"/>
        <end position="469"/>
    </location>
</feature>
<dbReference type="OrthoDB" id="2636372at2759"/>
<feature type="region of interest" description="Disordered" evidence="1">
    <location>
        <begin position="243"/>
        <end position="266"/>
    </location>
</feature>
<dbReference type="KEGG" id="cput:CONPUDRAFT_77955"/>
<dbReference type="PANTHER" id="PTHR48125:SF12">
    <property type="entry name" value="AT HOOK TRANSCRIPTION FACTOR FAMILY-RELATED"/>
    <property type="match status" value="1"/>
</dbReference>
<organism evidence="3 4">
    <name type="scientific">Coniophora puteana (strain RWD-64-598)</name>
    <name type="common">Brown rot fungus</name>
    <dbReference type="NCBI Taxonomy" id="741705"/>
    <lineage>
        <taxon>Eukaryota</taxon>
        <taxon>Fungi</taxon>
        <taxon>Dikarya</taxon>
        <taxon>Basidiomycota</taxon>
        <taxon>Agaricomycotina</taxon>
        <taxon>Agaricomycetes</taxon>
        <taxon>Agaricomycetidae</taxon>
        <taxon>Boletales</taxon>
        <taxon>Coniophorineae</taxon>
        <taxon>Coniophoraceae</taxon>
        <taxon>Coniophora</taxon>
    </lineage>
</organism>
<feature type="region of interest" description="Disordered" evidence="1">
    <location>
        <begin position="175"/>
        <end position="215"/>
    </location>
</feature>
<evidence type="ECO:0000313" key="4">
    <source>
        <dbReference type="Proteomes" id="UP000053558"/>
    </source>
</evidence>
<dbReference type="PANTHER" id="PTHR48125">
    <property type="entry name" value="LP07818P1"/>
    <property type="match status" value="1"/>
</dbReference>